<organism evidence="2 3">
    <name type="scientific">Orchesella dallaii</name>
    <dbReference type="NCBI Taxonomy" id="48710"/>
    <lineage>
        <taxon>Eukaryota</taxon>
        <taxon>Metazoa</taxon>
        <taxon>Ecdysozoa</taxon>
        <taxon>Arthropoda</taxon>
        <taxon>Hexapoda</taxon>
        <taxon>Collembola</taxon>
        <taxon>Entomobryomorpha</taxon>
        <taxon>Entomobryoidea</taxon>
        <taxon>Orchesellidae</taxon>
        <taxon>Orchesellinae</taxon>
        <taxon>Orchesella</taxon>
    </lineage>
</organism>
<accession>A0ABP1PU12</accession>
<evidence type="ECO:0000256" key="1">
    <source>
        <dbReference type="SAM" id="MobiDB-lite"/>
    </source>
</evidence>
<sequence length="179" mass="20237">MAGNLKFIFRMVNGHVVSYEPKPVSSTPNGILKKEGKRFSIVPTKASHHRNVNFNLTPQQTIKSLADPTGPEYRKRYKQMRHEKRKILDNQTKGVAKRKQLVEREKGSEEVGVKPRVKSCDKAKNKEMDGDFGEARRTKKGSEDPETEMTLTTEKGSHASENVRKEKAESVKKTTARGS</sequence>
<comment type="caution">
    <text evidence="2">The sequence shown here is derived from an EMBL/GenBank/DDBJ whole genome shotgun (WGS) entry which is preliminary data.</text>
</comment>
<gene>
    <name evidence="2" type="ORF">ODALV1_LOCUS1810</name>
</gene>
<dbReference type="Proteomes" id="UP001642540">
    <property type="component" value="Unassembled WGS sequence"/>
</dbReference>
<proteinExistence type="predicted"/>
<name>A0ABP1PU12_9HEXA</name>
<feature type="compositionally biased region" description="Basic and acidic residues" evidence="1">
    <location>
        <begin position="155"/>
        <end position="172"/>
    </location>
</feature>
<reference evidence="2 3" key="1">
    <citation type="submission" date="2024-08" db="EMBL/GenBank/DDBJ databases">
        <authorList>
            <person name="Cucini C."/>
            <person name="Frati F."/>
        </authorList>
    </citation>
    <scope>NUCLEOTIDE SEQUENCE [LARGE SCALE GENOMIC DNA]</scope>
</reference>
<dbReference type="EMBL" id="CAXLJM020000006">
    <property type="protein sequence ID" value="CAL8071633.1"/>
    <property type="molecule type" value="Genomic_DNA"/>
</dbReference>
<keyword evidence="3" id="KW-1185">Reference proteome</keyword>
<evidence type="ECO:0000313" key="3">
    <source>
        <dbReference type="Proteomes" id="UP001642540"/>
    </source>
</evidence>
<evidence type="ECO:0000313" key="2">
    <source>
        <dbReference type="EMBL" id="CAL8071633.1"/>
    </source>
</evidence>
<protein>
    <submittedName>
        <fullName evidence="2">Uncharacterized protein</fullName>
    </submittedName>
</protein>
<feature type="compositionally biased region" description="Basic and acidic residues" evidence="1">
    <location>
        <begin position="100"/>
        <end position="143"/>
    </location>
</feature>
<feature type="region of interest" description="Disordered" evidence="1">
    <location>
        <begin position="85"/>
        <end position="179"/>
    </location>
</feature>